<accession>A0AC58R3Y8</accession>
<dbReference type="RefSeq" id="XP_074229257.1">
    <property type="nucleotide sequence ID" value="XM_074373156.1"/>
</dbReference>
<evidence type="ECO:0000313" key="1">
    <source>
        <dbReference type="Proteomes" id="UP001732780"/>
    </source>
</evidence>
<organism evidence="1 2">
    <name type="scientific">Camelus bactrianus</name>
    <name type="common">Bactrian camel</name>
    <dbReference type="NCBI Taxonomy" id="9837"/>
    <lineage>
        <taxon>Eukaryota</taxon>
        <taxon>Metazoa</taxon>
        <taxon>Chordata</taxon>
        <taxon>Craniata</taxon>
        <taxon>Vertebrata</taxon>
        <taxon>Euteleostomi</taxon>
        <taxon>Mammalia</taxon>
        <taxon>Eutheria</taxon>
        <taxon>Laurasiatheria</taxon>
        <taxon>Artiodactyla</taxon>
        <taxon>Tylopoda</taxon>
        <taxon>Camelidae</taxon>
        <taxon>Camelus</taxon>
    </lineage>
</organism>
<reference evidence="2" key="1">
    <citation type="submission" date="2025-08" db="UniProtKB">
        <authorList>
            <consortium name="RefSeq"/>
        </authorList>
    </citation>
    <scope>IDENTIFICATION</scope>
    <source>
        <tissue evidence="2">Blood</tissue>
    </source>
</reference>
<sequence length="980" mass="105814">MSESEKLSEDGTQAVGLPAPPSPAACVCVCECVCVCVCVRARACQGRGWRGNGRPGPGGGRSLPLPRPPPPHFPSSPAARFPPPPPPVPRHRPRGARSPRSPRAAAELEAAEAQREEPAGRMPGAGPQGAPAGGGGAHRAGSHDCVPPAASYRRRRLSRRPGYLRSTAGPQTAFLSPAVGTPCQAQGGAYGEESQHSESRAGLCGLEPGGRWRGPSARSRVPKSVAASALTSAGHRGLALTAGRGTPGLFGIQLRAGTPQPNRLTRSCGPADAGSQGELPSMDSCAAPSPSREAARGEGARGTRTKGCLSPDEVSGTSCSLRSGPKAPTAPTSYQDVFTSSFSFIRLSLGSAGERGEAEGCPPCREAEGPRQSPEEAEAKAASVDGPHEHPRLHSPTFTLKAPRGLADAAQTAEGSRGLQREMLPWLDRGAASACSPDPACSGGCRPGDPRRWDTLLSKLEPALLHCLQGQRRRLEVKSLRLKLQKLQEKAVEDDDYEKAEMIQRRLEDLEKERGSLNFQLPSRQPALSGLLGHLGAVLRRGAQRAGGDDSQAQLRVEAKTVEPTTQDNLRVSVTRRDWLLQEKQQLQKEIEALQARMSVLEAKEQQLRQEIDEQEQLLPWQGCDLSPLLGGLTPRELQEVHDTLRDTLASASRVPLRAEPPEAIRSLQEGIKSLNLSLKEITAKVCMSERLCSTLRKKLNDIEIQMPALLEAKMLAIAGNHFCTAKELTEEIRSLTSEREGLEGLLHKLSVLSSRNVKKLGNVEEDYNRLRRELDHGRTAYETSVKESATKYMEVLEDKLCSCKCPLLGKVWEADLEACRLLIQSLQLQEARGSLSAEDARQVDDLGGGTCTTSLATPHRLHSEDERKTPLQACEEWKVHLTPSPHCAGSEQKEDSYILSAELGEKCEAIGKKLLYLDDQLHTAIHSHDEDLIQSLKRELQMVKETLQAMILQLQPAKEVGEREPAASCVTAGIQESQA</sequence>
<name>A0AC58R3Y8_CAMBA</name>
<evidence type="ECO:0000313" key="2">
    <source>
        <dbReference type="RefSeq" id="XP_074229257.1"/>
    </source>
</evidence>
<protein>
    <submittedName>
        <fullName evidence="2">Disrupted in schizophrenia 1 protein</fullName>
    </submittedName>
</protein>
<gene>
    <name evidence="2" type="primary">DISC1</name>
</gene>
<proteinExistence type="predicted"/>
<keyword evidence="1" id="KW-1185">Reference proteome</keyword>
<dbReference type="Proteomes" id="UP001732780">
    <property type="component" value="Chromosome 11"/>
</dbReference>